<protein>
    <submittedName>
        <fullName evidence="1">Uncharacterized protein</fullName>
    </submittedName>
</protein>
<dbReference type="OrthoDB" id="10545550at2759"/>
<organism evidence="1 2">
    <name type="scientific">Panicum miliaceum</name>
    <name type="common">Proso millet</name>
    <name type="synonym">Broomcorn millet</name>
    <dbReference type="NCBI Taxonomy" id="4540"/>
    <lineage>
        <taxon>Eukaryota</taxon>
        <taxon>Viridiplantae</taxon>
        <taxon>Streptophyta</taxon>
        <taxon>Embryophyta</taxon>
        <taxon>Tracheophyta</taxon>
        <taxon>Spermatophyta</taxon>
        <taxon>Magnoliopsida</taxon>
        <taxon>Liliopsida</taxon>
        <taxon>Poales</taxon>
        <taxon>Poaceae</taxon>
        <taxon>PACMAD clade</taxon>
        <taxon>Panicoideae</taxon>
        <taxon>Panicodae</taxon>
        <taxon>Paniceae</taxon>
        <taxon>Panicinae</taxon>
        <taxon>Panicum</taxon>
        <taxon>Panicum sect. Panicum</taxon>
    </lineage>
</organism>
<dbReference type="PANTHER" id="PTHR33026:SF7">
    <property type="entry name" value="OS03G0100275 PROTEIN"/>
    <property type="match status" value="1"/>
</dbReference>
<accession>A0A3L6QXZ1</accession>
<evidence type="ECO:0000313" key="2">
    <source>
        <dbReference type="Proteomes" id="UP000275267"/>
    </source>
</evidence>
<dbReference type="Proteomes" id="UP000275267">
    <property type="component" value="Unassembled WGS sequence"/>
</dbReference>
<reference evidence="2" key="1">
    <citation type="journal article" date="2019" name="Nat. Commun.">
        <title>The genome of broomcorn millet.</title>
        <authorList>
            <person name="Zou C."/>
            <person name="Miki D."/>
            <person name="Li D."/>
            <person name="Tang Q."/>
            <person name="Xiao L."/>
            <person name="Rajput S."/>
            <person name="Deng P."/>
            <person name="Jia W."/>
            <person name="Huang R."/>
            <person name="Zhang M."/>
            <person name="Sun Y."/>
            <person name="Hu J."/>
            <person name="Fu X."/>
            <person name="Schnable P.S."/>
            <person name="Li F."/>
            <person name="Zhang H."/>
            <person name="Feng B."/>
            <person name="Zhu X."/>
            <person name="Liu R."/>
            <person name="Schnable J.C."/>
            <person name="Zhu J.-K."/>
            <person name="Zhang H."/>
        </authorList>
    </citation>
    <scope>NUCLEOTIDE SEQUENCE [LARGE SCALE GENOMIC DNA]</scope>
</reference>
<gene>
    <name evidence="1" type="ORF">C2845_PM08G14520</name>
</gene>
<name>A0A3L6QXZ1_PANMI</name>
<dbReference type="PANTHER" id="PTHR33026">
    <property type="entry name" value="OS06G0360600 PROTEIN"/>
    <property type="match status" value="1"/>
</dbReference>
<evidence type="ECO:0000313" key="1">
    <source>
        <dbReference type="EMBL" id="RLM92099.1"/>
    </source>
</evidence>
<dbReference type="AlphaFoldDB" id="A0A3L6QXZ1"/>
<comment type="caution">
    <text evidence="1">The sequence shown here is derived from an EMBL/GenBank/DDBJ whole genome shotgun (WGS) entry which is preliminary data.</text>
</comment>
<dbReference type="EMBL" id="PQIB02000010">
    <property type="protein sequence ID" value="RLM92099.1"/>
    <property type="molecule type" value="Genomic_DNA"/>
</dbReference>
<keyword evidence="2" id="KW-1185">Reference proteome</keyword>
<sequence length="121" mass="13915">MEKMYIPYKFPSSLSGWKERWFYIGNHAPSLPDRTAGVPKITGGWTRKALELSQVNELLAKIKILKDDGVTGVSVMYSWIGRRIQPLQQRSHFGFEYMGLKDPSRFSTEQIHQAEALRQVS</sequence>
<proteinExistence type="predicted"/>